<evidence type="ECO:0000259" key="6">
    <source>
        <dbReference type="PROSITE" id="PS51829"/>
    </source>
</evidence>
<dbReference type="PANTHER" id="PTHR42884:SF14">
    <property type="entry name" value="NEUROENDOCRINE CONVERTASE 1"/>
    <property type="match status" value="1"/>
</dbReference>
<dbReference type="InterPro" id="IPR008979">
    <property type="entry name" value="Galactose-bd-like_sf"/>
</dbReference>
<geneLocation type="plasmid" evidence="7">
    <name>unnamed3</name>
</geneLocation>
<evidence type="ECO:0000256" key="3">
    <source>
        <dbReference type="ARBA" id="ARBA00022825"/>
    </source>
</evidence>
<evidence type="ECO:0000256" key="5">
    <source>
        <dbReference type="SAM" id="MobiDB-lite"/>
    </source>
</evidence>
<keyword evidence="3" id="KW-0720">Serine protease</keyword>
<dbReference type="GO" id="GO:0012505">
    <property type="term" value="C:endomembrane system"/>
    <property type="evidence" value="ECO:0007669"/>
    <property type="project" value="UniProtKB-ARBA"/>
</dbReference>
<keyword evidence="1" id="KW-0645">Protease</keyword>
<feature type="region of interest" description="Disordered" evidence="5">
    <location>
        <begin position="252"/>
        <end position="291"/>
    </location>
</feature>
<dbReference type="GO" id="GO:0016485">
    <property type="term" value="P:protein processing"/>
    <property type="evidence" value="ECO:0007669"/>
    <property type="project" value="TreeGrafter"/>
</dbReference>
<dbReference type="PANTHER" id="PTHR42884">
    <property type="entry name" value="PROPROTEIN CONVERTASE SUBTILISIN/KEXIN-RELATED"/>
    <property type="match status" value="1"/>
</dbReference>
<dbReference type="InterPro" id="IPR023828">
    <property type="entry name" value="Peptidase_S8_Ser-AS"/>
</dbReference>
<evidence type="ECO:0000256" key="1">
    <source>
        <dbReference type="ARBA" id="ARBA00022670"/>
    </source>
</evidence>
<gene>
    <name evidence="7" type="ORF">BB934_34130</name>
</gene>
<dbReference type="PROSITE" id="PS51829">
    <property type="entry name" value="P_HOMO_B"/>
    <property type="match status" value="1"/>
</dbReference>
<evidence type="ECO:0000313" key="7">
    <source>
        <dbReference type="EMBL" id="ANY83342.1"/>
    </source>
</evidence>
<dbReference type="PROSITE" id="PS00138">
    <property type="entry name" value="SUBTILASE_SER"/>
    <property type="match status" value="1"/>
</dbReference>
<dbReference type="AlphaFoldDB" id="A0A1B2EU31"/>
<dbReference type="InterPro" id="IPR000209">
    <property type="entry name" value="Peptidase_S8/S53_dom"/>
</dbReference>
<dbReference type="KEGG" id="moc:BB934_34130"/>
<dbReference type="SUPFAM" id="SSF49785">
    <property type="entry name" value="Galactose-binding domain-like"/>
    <property type="match status" value="1"/>
</dbReference>
<reference evidence="7" key="1">
    <citation type="submission" date="2016-07" db="EMBL/GenBank/DDBJ databases">
        <title>Microvirga ossetica sp. nov. a new species of rhizobia isolated from root nodules of the legume species Vicia alpestris Steven originated from North Ossetia region in the Caucasus.</title>
        <authorList>
            <person name="Safronova V.I."/>
            <person name="Kuznetsova I.G."/>
            <person name="Sazanova A.L."/>
            <person name="Belimov A."/>
            <person name="Andronov E."/>
            <person name="Osledkin Y.S."/>
            <person name="Onishchuk O.P."/>
            <person name="Kurchak O.N."/>
            <person name="Shaposhnikov A.I."/>
            <person name="Willems A."/>
            <person name="Tikhonovich I.A."/>
        </authorList>
    </citation>
    <scope>NUCLEOTIDE SEQUENCE [LARGE SCALE GENOMIC DNA]</scope>
    <source>
        <strain evidence="7">V5/3M</strain>
        <plasmid evidence="7">unnamed3</plasmid>
    </source>
</reference>
<dbReference type="GO" id="GO:0016020">
    <property type="term" value="C:membrane"/>
    <property type="evidence" value="ECO:0007669"/>
    <property type="project" value="TreeGrafter"/>
</dbReference>
<dbReference type="InterPro" id="IPR036852">
    <property type="entry name" value="Peptidase_S8/S53_dom_sf"/>
</dbReference>
<dbReference type="SUPFAM" id="SSF52743">
    <property type="entry name" value="Subtilisin-like"/>
    <property type="match status" value="1"/>
</dbReference>
<dbReference type="EMBL" id="CP016618">
    <property type="protein sequence ID" value="ANY83342.1"/>
    <property type="molecule type" value="Genomic_DNA"/>
</dbReference>
<dbReference type="GO" id="GO:0004252">
    <property type="term" value="F:serine-type endopeptidase activity"/>
    <property type="evidence" value="ECO:0007669"/>
    <property type="project" value="InterPro"/>
</dbReference>
<evidence type="ECO:0000256" key="2">
    <source>
        <dbReference type="ARBA" id="ARBA00022801"/>
    </source>
</evidence>
<dbReference type="Pfam" id="PF00082">
    <property type="entry name" value="Peptidase_S8"/>
    <property type="match status" value="1"/>
</dbReference>
<keyword evidence="2" id="KW-0378">Hydrolase</keyword>
<evidence type="ECO:0000256" key="4">
    <source>
        <dbReference type="PROSITE-ProRule" id="PRU01240"/>
    </source>
</evidence>
<feature type="domain" description="P/Homo B" evidence="6">
    <location>
        <begin position="117"/>
        <end position="253"/>
    </location>
</feature>
<keyword evidence="7" id="KW-0614">Plasmid</keyword>
<accession>A0A1B2EU31</accession>
<feature type="compositionally biased region" description="Basic and acidic residues" evidence="5">
    <location>
        <begin position="252"/>
        <end position="265"/>
    </location>
</feature>
<proteinExistence type="inferred from homology"/>
<dbReference type="Gene3D" id="2.60.120.260">
    <property type="entry name" value="Galactose-binding domain-like"/>
    <property type="match status" value="1"/>
</dbReference>
<organism evidence="7">
    <name type="scientific">Microvirga ossetica</name>
    <dbReference type="NCBI Taxonomy" id="1882682"/>
    <lineage>
        <taxon>Bacteria</taxon>
        <taxon>Pseudomonadati</taxon>
        <taxon>Pseudomonadota</taxon>
        <taxon>Alphaproteobacteria</taxon>
        <taxon>Hyphomicrobiales</taxon>
        <taxon>Methylobacteriaceae</taxon>
        <taxon>Microvirga</taxon>
    </lineage>
</organism>
<dbReference type="PROSITE" id="PS51892">
    <property type="entry name" value="SUBTILASE"/>
    <property type="match status" value="1"/>
</dbReference>
<sequence length="291" mass="30607">MILAMRRSIIPIRSRRGSGRSTARGGAGYNSGLPTDGDVAGDYTNSFGGTSSACPGAAGVAALILSVNPALKWQEVKDVLKRACDRIDPAGGQYDAAGRRPKYGFGRLNALTAIELAKPRPQSAITIKRTFDAPIPDMMTVTATLEVEVADNTPVEALTVADNIKHTFIGDLVITLEPPAGIGVAPVVLHDRAGVSANNLKKQYDAATTPALSKFADKGCKGTWTLRVRDAAQGDSGTLVSFSLSLSFAHSDRAPTPRVTADRPRRAAPRKVAGAPYPHGPKASSRSRKHA</sequence>
<comment type="caution">
    <text evidence="4">Lacks conserved residue(s) required for the propagation of feature annotation.</text>
</comment>
<dbReference type="Pfam" id="PF01483">
    <property type="entry name" value="P_proprotein"/>
    <property type="match status" value="1"/>
</dbReference>
<dbReference type="Gene3D" id="3.40.50.200">
    <property type="entry name" value="Peptidase S8/S53 domain"/>
    <property type="match status" value="1"/>
</dbReference>
<protein>
    <recommendedName>
        <fullName evidence="6">P/Homo B domain-containing protein</fullName>
    </recommendedName>
</protein>
<dbReference type="GO" id="GO:0005737">
    <property type="term" value="C:cytoplasm"/>
    <property type="evidence" value="ECO:0007669"/>
    <property type="project" value="UniProtKB-ARBA"/>
</dbReference>
<dbReference type="InterPro" id="IPR002884">
    <property type="entry name" value="P_dom"/>
</dbReference>
<name>A0A1B2EU31_9HYPH</name>
<comment type="similarity">
    <text evidence="4">Belongs to the peptidase S8 family.</text>
</comment>